<dbReference type="EMBL" id="JH669132">
    <property type="protein sequence ID" value="KAG6464261.1"/>
    <property type="molecule type" value="Genomic_DNA"/>
</dbReference>
<proteinExistence type="predicted"/>
<organism evidence="5 6">
    <name type="scientific">Manduca sexta</name>
    <name type="common">Tobacco hawkmoth</name>
    <name type="synonym">Tobacco hornworm</name>
    <dbReference type="NCBI Taxonomy" id="7130"/>
    <lineage>
        <taxon>Eukaryota</taxon>
        <taxon>Metazoa</taxon>
        <taxon>Ecdysozoa</taxon>
        <taxon>Arthropoda</taxon>
        <taxon>Hexapoda</taxon>
        <taxon>Insecta</taxon>
        <taxon>Pterygota</taxon>
        <taxon>Neoptera</taxon>
        <taxon>Endopterygota</taxon>
        <taxon>Lepidoptera</taxon>
        <taxon>Glossata</taxon>
        <taxon>Ditrysia</taxon>
        <taxon>Bombycoidea</taxon>
        <taxon>Sphingidae</taxon>
        <taxon>Sphinginae</taxon>
        <taxon>Sphingini</taxon>
        <taxon>Manduca</taxon>
    </lineage>
</organism>
<dbReference type="InterPro" id="IPR045244">
    <property type="entry name" value="PGM"/>
</dbReference>
<dbReference type="Pfam" id="PF02878">
    <property type="entry name" value="PGM_PMM_I"/>
    <property type="match status" value="1"/>
</dbReference>
<dbReference type="AlphaFoldDB" id="A0A921ZVL5"/>
<reference evidence="5" key="2">
    <citation type="submission" date="2020-12" db="EMBL/GenBank/DDBJ databases">
        <authorList>
            <person name="Kanost M."/>
        </authorList>
    </citation>
    <scope>NUCLEOTIDE SEQUENCE</scope>
</reference>
<dbReference type="PANTHER" id="PTHR22573">
    <property type="entry name" value="PHOSPHOHEXOMUTASE FAMILY MEMBER"/>
    <property type="match status" value="1"/>
</dbReference>
<evidence type="ECO:0000259" key="4">
    <source>
        <dbReference type="Pfam" id="PF02878"/>
    </source>
</evidence>
<evidence type="ECO:0000313" key="5">
    <source>
        <dbReference type="EMBL" id="KAG6464261.1"/>
    </source>
</evidence>
<dbReference type="GO" id="GO:0004614">
    <property type="term" value="F:phosphoglucomutase activity"/>
    <property type="evidence" value="ECO:0007669"/>
    <property type="project" value="InterPro"/>
</dbReference>
<keyword evidence="1" id="KW-0479">Metal-binding</keyword>
<dbReference type="PANTHER" id="PTHR22573:SF2">
    <property type="entry name" value="PHOSPHOGLUCOMUTASE"/>
    <property type="match status" value="1"/>
</dbReference>
<keyword evidence="3" id="KW-0413">Isomerase</keyword>
<protein>
    <recommendedName>
        <fullName evidence="4">Alpha-D-phosphohexomutase alpha/beta/alpha domain-containing protein</fullName>
    </recommendedName>
</protein>
<evidence type="ECO:0000256" key="2">
    <source>
        <dbReference type="ARBA" id="ARBA00022842"/>
    </source>
</evidence>
<reference evidence="5" key="1">
    <citation type="journal article" date="2016" name="Insect Biochem. Mol. Biol.">
        <title>Multifaceted biological insights from a draft genome sequence of the tobacco hornworm moth, Manduca sexta.</title>
        <authorList>
            <person name="Kanost M.R."/>
            <person name="Arrese E.L."/>
            <person name="Cao X."/>
            <person name="Chen Y.R."/>
            <person name="Chellapilla S."/>
            <person name="Goldsmith M.R."/>
            <person name="Grosse-Wilde E."/>
            <person name="Heckel D.G."/>
            <person name="Herndon N."/>
            <person name="Jiang H."/>
            <person name="Papanicolaou A."/>
            <person name="Qu J."/>
            <person name="Soulages J.L."/>
            <person name="Vogel H."/>
            <person name="Walters J."/>
            <person name="Waterhouse R.M."/>
            <person name="Ahn S.J."/>
            <person name="Almeida F.C."/>
            <person name="An C."/>
            <person name="Aqrawi P."/>
            <person name="Bretschneider A."/>
            <person name="Bryant W.B."/>
            <person name="Bucks S."/>
            <person name="Chao H."/>
            <person name="Chevignon G."/>
            <person name="Christen J.M."/>
            <person name="Clarke D.F."/>
            <person name="Dittmer N.T."/>
            <person name="Ferguson L.C.F."/>
            <person name="Garavelou S."/>
            <person name="Gordon K.H.J."/>
            <person name="Gunaratna R.T."/>
            <person name="Han Y."/>
            <person name="Hauser F."/>
            <person name="He Y."/>
            <person name="Heidel-Fischer H."/>
            <person name="Hirsh A."/>
            <person name="Hu Y."/>
            <person name="Jiang H."/>
            <person name="Kalra D."/>
            <person name="Klinner C."/>
            <person name="Konig C."/>
            <person name="Kovar C."/>
            <person name="Kroll A.R."/>
            <person name="Kuwar S.S."/>
            <person name="Lee S.L."/>
            <person name="Lehman R."/>
            <person name="Li K."/>
            <person name="Li Z."/>
            <person name="Liang H."/>
            <person name="Lovelace S."/>
            <person name="Lu Z."/>
            <person name="Mansfield J.H."/>
            <person name="McCulloch K.J."/>
            <person name="Mathew T."/>
            <person name="Morton B."/>
            <person name="Muzny D.M."/>
            <person name="Neunemann D."/>
            <person name="Ongeri F."/>
            <person name="Pauchet Y."/>
            <person name="Pu L.L."/>
            <person name="Pyrousis I."/>
            <person name="Rao X.J."/>
            <person name="Redding A."/>
            <person name="Roesel C."/>
            <person name="Sanchez-Gracia A."/>
            <person name="Schaack S."/>
            <person name="Shukla A."/>
            <person name="Tetreau G."/>
            <person name="Wang Y."/>
            <person name="Xiong G.H."/>
            <person name="Traut W."/>
            <person name="Walsh T.K."/>
            <person name="Worley K.C."/>
            <person name="Wu D."/>
            <person name="Wu W."/>
            <person name="Wu Y.Q."/>
            <person name="Zhang X."/>
            <person name="Zou Z."/>
            <person name="Zucker H."/>
            <person name="Briscoe A.D."/>
            <person name="Burmester T."/>
            <person name="Clem R.J."/>
            <person name="Feyereisen R."/>
            <person name="Grimmelikhuijzen C.J.P."/>
            <person name="Hamodrakas S.J."/>
            <person name="Hansson B.S."/>
            <person name="Huguet E."/>
            <person name="Jermiin L.S."/>
            <person name="Lan Q."/>
            <person name="Lehman H.K."/>
            <person name="Lorenzen M."/>
            <person name="Merzendorfer H."/>
            <person name="Michalopoulos I."/>
            <person name="Morton D.B."/>
            <person name="Muthukrishnan S."/>
            <person name="Oakeshott J.G."/>
            <person name="Palmer W."/>
            <person name="Park Y."/>
            <person name="Passarelli A.L."/>
            <person name="Rozas J."/>
            <person name="Schwartz L.M."/>
            <person name="Smith W."/>
            <person name="Southgate A."/>
            <person name="Vilcinskas A."/>
            <person name="Vogt R."/>
            <person name="Wang P."/>
            <person name="Werren J."/>
            <person name="Yu X.Q."/>
            <person name="Zhou J.J."/>
            <person name="Brown S.J."/>
            <person name="Scherer S.E."/>
            <person name="Richards S."/>
            <person name="Blissard G.W."/>
        </authorList>
    </citation>
    <scope>NUCLEOTIDE SEQUENCE</scope>
</reference>
<feature type="domain" description="Alpha-D-phosphohexomutase alpha/beta/alpha" evidence="4">
    <location>
        <begin position="14"/>
        <end position="105"/>
    </location>
</feature>
<sequence>MNAITVNTTPYEGQKPGTSGLRKKVKVFLQENYTENFIQCILDANKGAVEGCALVVGGDGRYLVKEVVDKIIKICAANGVAKLLVGQNGILSTPAVSCIIRKYKTLG</sequence>
<dbReference type="Proteomes" id="UP000791440">
    <property type="component" value="Unassembled WGS sequence"/>
</dbReference>
<dbReference type="GO" id="GO:0005975">
    <property type="term" value="P:carbohydrate metabolic process"/>
    <property type="evidence" value="ECO:0007669"/>
    <property type="project" value="InterPro"/>
</dbReference>
<keyword evidence="6" id="KW-1185">Reference proteome</keyword>
<keyword evidence="2" id="KW-0460">Magnesium</keyword>
<dbReference type="GO" id="GO:0005829">
    <property type="term" value="C:cytosol"/>
    <property type="evidence" value="ECO:0007669"/>
    <property type="project" value="TreeGrafter"/>
</dbReference>
<evidence type="ECO:0000313" key="6">
    <source>
        <dbReference type="Proteomes" id="UP000791440"/>
    </source>
</evidence>
<name>A0A921ZVL5_MANSE</name>
<dbReference type="GO" id="GO:0046872">
    <property type="term" value="F:metal ion binding"/>
    <property type="evidence" value="ECO:0007669"/>
    <property type="project" value="UniProtKB-KW"/>
</dbReference>
<gene>
    <name evidence="5" type="ORF">O3G_MSEX014394</name>
</gene>
<feature type="non-terminal residue" evidence="5">
    <location>
        <position position="107"/>
    </location>
</feature>
<dbReference type="InterPro" id="IPR005844">
    <property type="entry name" value="A-D-PHexomutase_a/b/a-I"/>
</dbReference>
<evidence type="ECO:0000256" key="3">
    <source>
        <dbReference type="ARBA" id="ARBA00023235"/>
    </source>
</evidence>
<evidence type="ECO:0000256" key="1">
    <source>
        <dbReference type="ARBA" id="ARBA00022723"/>
    </source>
</evidence>
<comment type="caution">
    <text evidence="5">The sequence shown here is derived from an EMBL/GenBank/DDBJ whole genome shotgun (WGS) entry which is preliminary data.</text>
</comment>
<accession>A0A921ZVL5</accession>